<dbReference type="Pfam" id="PF25919">
    <property type="entry name" value="BSH_CusB"/>
    <property type="match status" value="1"/>
</dbReference>
<dbReference type="SUPFAM" id="SSF111369">
    <property type="entry name" value="HlyD-like secretion proteins"/>
    <property type="match status" value="1"/>
</dbReference>
<dbReference type="InterPro" id="IPR058649">
    <property type="entry name" value="CzcB_C"/>
</dbReference>
<dbReference type="InterPro" id="IPR006143">
    <property type="entry name" value="RND_pump_MFP"/>
</dbReference>
<dbReference type="Pfam" id="PF25954">
    <property type="entry name" value="Beta-barrel_RND_2"/>
    <property type="match status" value="1"/>
</dbReference>
<feature type="domain" description="Heavy metal binding" evidence="5">
    <location>
        <begin position="47"/>
        <end position="73"/>
    </location>
</feature>
<evidence type="ECO:0000256" key="1">
    <source>
        <dbReference type="ARBA" id="ARBA00009477"/>
    </source>
</evidence>
<keyword evidence="11" id="KW-1185">Reference proteome</keyword>
<feature type="region of interest" description="Disordered" evidence="3">
    <location>
        <begin position="412"/>
        <end position="468"/>
    </location>
</feature>
<dbReference type="NCBIfam" id="TIGR01730">
    <property type="entry name" value="RND_mfp"/>
    <property type="match status" value="1"/>
</dbReference>
<dbReference type="RefSeq" id="WP_199388752.1">
    <property type="nucleotide sequence ID" value="NZ_JAEMHL010000003.1"/>
</dbReference>
<protein>
    <submittedName>
        <fullName evidence="10">Efflux RND transporter periplasmic adaptor subunit</fullName>
    </submittedName>
</protein>
<evidence type="ECO:0000256" key="3">
    <source>
        <dbReference type="SAM" id="MobiDB-lite"/>
    </source>
</evidence>
<organism evidence="10 11">
    <name type="scientific">Geomonas anaerohicana</name>
    <dbReference type="NCBI Taxonomy" id="2798583"/>
    <lineage>
        <taxon>Bacteria</taxon>
        <taxon>Pseudomonadati</taxon>
        <taxon>Thermodesulfobacteriota</taxon>
        <taxon>Desulfuromonadia</taxon>
        <taxon>Geobacterales</taxon>
        <taxon>Geobacteraceae</taxon>
        <taxon>Geomonas</taxon>
    </lineage>
</organism>
<feature type="transmembrane region" description="Helical" evidence="4">
    <location>
        <begin position="7"/>
        <end position="27"/>
    </location>
</feature>
<feature type="domain" description="CzcB-like C-terminal circularly permuted SH3-like" evidence="9">
    <location>
        <begin position="347"/>
        <end position="406"/>
    </location>
</feature>
<evidence type="ECO:0000259" key="8">
    <source>
        <dbReference type="Pfam" id="PF25954"/>
    </source>
</evidence>
<evidence type="ECO:0000256" key="4">
    <source>
        <dbReference type="SAM" id="Phobius"/>
    </source>
</evidence>
<evidence type="ECO:0000256" key="2">
    <source>
        <dbReference type="ARBA" id="ARBA00022448"/>
    </source>
</evidence>
<dbReference type="InterPro" id="IPR051909">
    <property type="entry name" value="MFP_Cation_Efflux"/>
</dbReference>
<keyword evidence="4" id="KW-0812">Transmembrane</keyword>
<dbReference type="PANTHER" id="PTHR30097:SF15">
    <property type="entry name" value="CATION EFFLUX SYSTEM PROTEIN CUSB"/>
    <property type="match status" value="1"/>
</dbReference>
<dbReference type="Pfam" id="PF25975">
    <property type="entry name" value="CzcB_C"/>
    <property type="match status" value="1"/>
</dbReference>
<evidence type="ECO:0000313" key="10">
    <source>
        <dbReference type="EMBL" id="MBJ6750236.1"/>
    </source>
</evidence>
<keyword evidence="4" id="KW-0472">Membrane</keyword>
<dbReference type="Gene3D" id="6.10.140.730">
    <property type="match status" value="1"/>
</dbReference>
<dbReference type="Gene3D" id="2.40.420.20">
    <property type="match status" value="1"/>
</dbReference>
<feature type="domain" description="CusB-like beta-barrel" evidence="8">
    <location>
        <begin position="264"/>
        <end position="340"/>
    </location>
</feature>
<comment type="caution">
    <text evidence="10">The sequence shown here is derived from an EMBL/GenBank/DDBJ whole genome shotgun (WGS) entry which is preliminary data.</text>
</comment>
<dbReference type="InterPro" id="IPR058791">
    <property type="entry name" value="3HB_CusB"/>
</dbReference>
<name>A0ABS0YD57_9BACT</name>
<keyword evidence="4" id="KW-1133">Transmembrane helix</keyword>
<dbReference type="Proteomes" id="UP000614714">
    <property type="component" value="Unassembled WGS sequence"/>
</dbReference>
<dbReference type="InterPro" id="IPR058790">
    <property type="entry name" value="BSH_CusB"/>
</dbReference>
<feature type="domain" description="CusB-like barrel-sandwich hybrid" evidence="7">
    <location>
        <begin position="130"/>
        <end position="260"/>
    </location>
</feature>
<feature type="compositionally biased region" description="Low complexity" evidence="3">
    <location>
        <begin position="427"/>
        <end position="456"/>
    </location>
</feature>
<dbReference type="InterPro" id="IPR045800">
    <property type="entry name" value="HMBD"/>
</dbReference>
<evidence type="ECO:0000259" key="7">
    <source>
        <dbReference type="Pfam" id="PF25919"/>
    </source>
</evidence>
<dbReference type="PANTHER" id="PTHR30097">
    <property type="entry name" value="CATION EFFLUX SYSTEM PROTEIN CUSB"/>
    <property type="match status" value="1"/>
</dbReference>
<comment type="similarity">
    <text evidence="1">Belongs to the membrane fusion protein (MFP) (TC 8.A.1) family.</text>
</comment>
<dbReference type="InterPro" id="IPR058792">
    <property type="entry name" value="Beta-barrel_RND_2"/>
</dbReference>
<reference evidence="10 11" key="1">
    <citation type="submission" date="2020-12" db="EMBL/GenBank/DDBJ databases">
        <title>Geomonas sp. Red421, isolated from paddy soil.</title>
        <authorList>
            <person name="Xu Z."/>
            <person name="Zhang Z."/>
            <person name="Masuda Y."/>
            <person name="Itoh H."/>
            <person name="Senoo K."/>
        </authorList>
    </citation>
    <scope>NUCLEOTIDE SEQUENCE [LARGE SCALE GENOMIC DNA]</scope>
    <source>
        <strain evidence="10 11">Red421</strain>
    </source>
</reference>
<dbReference type="Pfam" id="PF25869">
    <property type="entry name" value="3HB_CusB"/>
    <property type="match status" value="1"/>
</dbReference>
<evidence type="ECO:0000259" key="5">
    <source>
        <dbReference type="Pfam" id="PF19335"/>
    </source>
</evidence>
<evidence type="ECO:0000313" key="11">
    <source>
        <dbReference type="Proteomes" id="UP000614714"/>
    </source>
</evidence>
<keyword evidence="2" id="KW-0813">Transport</keyword>
<evidence type="ECO:0000259" key="9">
    <source>
        <dbReference type="Pfam" id="PF25975"/>
    </source>
</evidence>
<dbReference type="EMBL" id="JAEMHL010000003">
    <property type="protein sequence ID" value="MBJ6750236.1"/>
    <property type="molecule type" value="Genomic_DNA"/>
</dbReference>
<gene>
    <name evidence="10" type="ORF">JFN91_08430</name>
</gene>
<proteinExistence type="inferred from homology"/>
<accession>A0ABS0YD57</accession>
<dbReference type="Gene3D" id="2.40.30.170">
    <property type="match status" value="1"/>
</dbReference>
<evidence type="ECO:0000259" key="6">
    <source>
        <dbReference type="Pfam" id="PF25869"/>
    </source>
</evidence>
<feature type="domain" description="CusB-like three alpha-helical bundle" evidence="6">
    <location>
        <begin position="165"/>
        <end position="225"/>
    </location>
</feature>
<sequence length="468" mass="49261">MNKSVKVAIPVVLILVAAAAGGGYYLWQQKHQAPAGKEKAAQGQVLYTCAMHPFIIKDKPGVCPICGMQLIKKVEGTQASAEEQKMLGHVSLSPTQSVMANVATVPAEYAPLSKEINAVGIVQYDQSKQAKVTAWVAGRIDKLNVSTVGAFVSKGRPVAEIYSPDLVAAQQEYLLALRSREQFKKSTIDAISQGGEGLVASARQRLKLLGVKDEQIAGLEKAGHPNIKLPIYTPLSGVVIEKVVQEGQYVNMGDPLFNIADLSTVWVDVEVYENEFSFVKMGQRVEIVSQSYPGKTFAGRVSFIYPFLDPKTRTVKVRVEMGNPGLKLKPDMFVNASIKAPLGSALVVPATALMDTGKRQVVWVESQPGMFEPHDVQVGARVGDKVQILSGLKQGDKVAASGGYLIDSESQLAGGSGGGGHEGHAGGAAAPGAATAPGAAGQHQGHGAPAAPAAPKKGGGMDMGDMKM</sequence>
<dbReference type="Pfam" id="PF19335">
    <property type="entry name" value="HMBD"/>
    <property type="match status" value="1"/>
</dbReference>